<dbReference type="GO" id="GO:0006596">
    <property type="term" value="P:polyamine biosynthetic process"/>
    <property type="evidence" value="ECO:0007669"/>
    <property type="project" value="InterPro"/>
</dbReference>
<dbReference type="AlphaFoldDB" id="A0A2T4YRD7"/>
<dbReference type="NCBIfam" id="TIGR03099">
    <property type="entry name" value="dCO2ase_PEP1"/>
    <property type="match status" value="1"/>
</dbReference>
<feature type="modified residue" description="N6-(pyridoxal phosphate)lysine" evidence="3">
    <location>
        <position position="77"/>
    </location>
</feature>
<evidence type="ECO:0000256" key="4">
    <source>
        <dbReference type="RuleBase" id="RU003737"/>
    </source>
</evidence>
<dbReference type="InterPro" id="IPR002433">
    <property type="entry name" value="Orn_de-COase"/>
</dbReference>
<dbReference type="Proteomes" id="UP000240996">
    <property type="component" value="Unassembled WGS sequence"/>
</dbReference>
<feature type="active site" description="Proton donor" evidence="3">
    <location>
        <position position="369"/>
    </location>
</feature>
<dbReference type="InterPro" id="IPR029066">
    <property type="entry name" value="PLP-binding_barrel"/>
</dbReference>
<dbReference type="Gene3D" id="2.40.37.10">
    <property type="entry name" value="Lyase, Ornithine Decarboxylase, Chain A, domain 1"/>
    <property type="match status" value="1"/>
</dbReference>
<name>A0A2T4YRD7_9SPHN</name>
<dbReference type="InterPro" id="IPR022643">
    <property type="entry name" value="De-COase2_C"/>
</dbReference>
<evidence type="ECO:0000313" key="7">
    <source>
        <dbReference type="EMBL" id="PTM46075.1"/>
    </source>
</evidence>
<dbReference type="PRINTS" id="PR01182">
    <property type="entry name" value="ORNDCRBXLASE"/>
</dbReference>
<dbReference type="GO" id="GO:0008836">
    <property type="term" value="F:diaminopimelate decarboxylase activity"/>
    <property type="evidence" value="ECO:0007669"/>
    <property type="project" value="TreeGrafter"/>
</dbReference>
<dbReference type="Gene3D" id="3.20.20.10">
    <property type="entry name" value="Alanine racemase"/>
    <property type="match status" value="1"/>
</dbReference>
<dbReference type="InterPro" id="IPR000183">
    <property type="entry name" value="Orn/DAP/Arg_de-COase"/>
</dbReference>
<keyword evidence="2 3" id="KW-0663">Pyridoxal phosphate</keyword>
<keyword evidence="8" id="KW-1185">Reference proteome</keyword>
<protein>
    <submittedName>
        <fullName evidence="7">Diaminopimelate decarboxylase</fullName>
    </submittedName>
</protein>
<dbReference type="Pfam" id="PF00278">
    <property type="entry name" value="Orn_DAP_Arg_deC"/>
    <property type="match status" value="1"/>
</dbReference>
<evidence type="ECO:0000259" key="5">
    <source>
        <dbReference type="Pfam" id="PF00278"/>
    </source>
</evidence>
<accession>A0A2T4YRD7</accession>
<proteinExistence type="inferred from homology"/>
<dbReference type="InterPro" id="IPR009006">
    <property type="entry name" value="Ala_racemase/Decarboxylase_C"/>
</dbReference>
<dbReference type="SUPFAM" id="SSF50621">
    <property type="entry name" value="Alanine racemase C-terminal domain-like"/>
    <property type="match status" value="1"/>
</dbReference>
<dbReference type="PANTHER" id="PTHR43727">
    <property type="entry name" value="DIAMINOPIMELATE DECARBOXYLASE"/>
    <property type="match status" value="1"/>
</dbReference>
<comment type="cofactor">
    <cofactor evidence="1 3">
        <name>pyridoxal 5'-phosphate</name>
        <dbReference type="ChEBI" id="CHEBI:597326"/>
    </cofactor>
</comment>
<evidence type="ECO:0000313" key="8">
    <source>
        <dbReference type="Proteomes" id="UP000240996"/>
    </source>
</evidence>
<dbReference type="EMBL" id="PZZN01000002">
    <property type="protein sequence ID" value="PTM46075.1"/>
    <property type="molecule type" value="Genomic_DNA"/>
</dbReference>
<dbReference type="GO" id="GO:0009089">
    <property type="term" value="P:lysine biosynthetic process via diaminopimelate"/>
    <property type="evidence" value="ECO:0007669"/>
    <property type="project" value="TreeGrafter"/>
</dbReference>
<feature type="domain" description="Orn/DAP/Arg decarboxylase 2 N-terminal" evidence="6">
    <location>
        <begin position="56"/>
        <end position="300"/>
    </location>
</feature>
<evidence type="ECO:0000259" key="6">
    <source>
        <dbReference type="Pfam" id="PF02784"/>
    </source>
</evidence>
<organism evidence="7 8">
    <name type="scientific">Sphingomonas aerolata</name>
    <dbReference type="NCBI Taxonomy" id="185951"/>
    <lineage>
        <taxon>Bacteria</taxon>
        <taxon>Pseudomonadati</taxon>
        <taxon>Pseudomonadota</taxon>
        <taxon>Alphaproteobacteria</taxon>
        <taxon>Sphingomonadales</taxon>
        <taxon>Sphingomonadaceae</taxon>
        <taxon>Sphingomonas</taxon>
    </lineage>
</organism>
<evidence type="ECO:0000256" key="1">
    <source>
        <dbReference type="ARBA" id="ARBA00001933"/>
    </source>
</evidence>
<sequence length="424" mass="43461">MVDRQRTGTGMMKPMGALPPEYAHQSGALTIGGQSAAAWVAQAGDTPLFVYDSAIVAARIARFRAAMPAIDLHYAIKANPHPALLAAVAPLVDGLDVASAGELGMALAVKPAHAISFAGPGKRDDELAAAIRAGATLNVESEGEAARGFAIGARLGIAPRMAVRVNPDIELRGSGMRMGGRASPFGVDAERAAALVREIVAAGADWRGFHIYAGSQALDAGAIIETQAATLDLAARLADAAGVAPPLVNLGGGFGVPYFANDVVLDVERVGAALHAALETRAVVLRDTRFAIELGRWLVAEAGVYLTRVIDVKHSQGEVFVVVDGGLNHQLAASGNFGTVVRRNYPIAVAARMGEAAAAEAVSVVGPLCTPLDRLGDRVALPPVVPGDLIAIFMAGAYGASASPAAFLGHPPALEIVTSVQPQP</sequence>
<dbReference type="Pfam" id="PF02784">
    <property type="entry name" value="Orn_Arg_deC_N"/>
    <property type="match status" value="1"/>
</dbReference>
<dbReference type="SUPFAM" id="SSF51419">
    <property type="entry name" value="PLP-binding barrel"/>
    <property type="match status" value="1"/>
</dbReference>
<dbReference type="InterPro" id="IPR022644">
    <property type="entry name" value="De-COase2_N"/>
</dbReference>
<dbReference type="PRINTS" id="PR01179">
    <property type="entry name" value="ODADCRBXLASE"/>
</dbReference>
<reference evidence="7 8" key="1">
    <citation type="submission" date="2018-04" db="EMBL/GenBank/DDBJ databases">
        <title>Genomic Encyclopedia of Type Strains, Phase III (KMG-III): the genomes of soil and plant-associated and newly described type strains.</title>
        <authorList>
            <person name="Whitman W."/>
        </authorList>
    </citation>
    <scope>NUCLEOTIDE SEQUENCE [LARGE SCALE GENOMIC DNA]</scope>
    <source>
        <strain evidence="7 8">NW12</strain>
    </source>
</reference>
<feature type="domain" description="Orn/DAP/Arg decarboxylase 2 C-terminal" evidence="5">
    <location>
        <begin position="49"/>
        <end position="396"/>
    </location>
</feature>
<dbReference type="PANTHER" id="PTHR43727:SF2">
    <property type="entry name" value="GROUP IV DECARBOXYLASE"/>
    <property type="match status" value="1"/>
</dbReference>
<evidence type="ECO:0000256" key="2">
    <source>
        <dbReference type="ARBA" id="ARBA00022898"/>
    </source>
</evidence>
<dbReference type="InterPro" id="IPR017530">
    <property type="entry name" value="DCO2ase_PEP1"/>
</dbReference>
<gene>
    <name evidence="7" type="ORF">C8J24_2313</name>
</gene>
<comment type="similarity">
    <text evidence="4">Belongs to the Orn/Lys/Arg decarboxylase class-II family.</text>
</comment>
<evidence type="ECO:0000256" key="3">
    <source>
        <dbReference type="PIRSR" id="PIRSR600183-50"/>
    </source>
</evidence>
<comment type="caution">
    <text evidence="7">The sequence shown here is derived from an EMBL/GenBank/DDBJ whole genome shotgun (WGS) entry which is preliminary data.</text>
</comment>